<dbReference type="Gene3D" id="1.10.10.1770">
    <property type="entry name" value="Gun4-like"/>
    <property type="match status" value="1"/>
</dbReference>
<dbReference type="InterPro" id="IPR008629">
    <property type="entry name" value="GUN4-like"/>
</dbReference>
<dbReference type="OrthoDB" id="7915178at2"/>
<name>E0UFB8_GLOV7</name>
<gene>
    <name evidence="2" type="ordered locus">Cyan7822_3547</name>
</gene>
<dbReference type="SUPFAM" id="SSF140869">
    <property type="entry name" value="GUN4-like"/>
    <property type="match status" value="1"/>
</dbReference>
<protein>
    <submittedName>
        <fullName evidence="2">GUN4 domain protein</fullName>
    </submittedName>
</protein>
<dbReference type="HOGENOM" id="CLU_067449_3_0_3"/>
<dbReference type="Pfam" id="PF05419">
    <property type="entry name" value="GUN4"/>
    <property type="match status" value="1"/>
</dbReference>
<dbReference type="KEGG" id="cyj:Cyan7822_3547"/>
<dbReference type="CDD" id="cd16383">
    <property type="entry name" value="GUN4"/>
    <property type="match status" value="1"/>
</dbReference>
<dbReference type="RefSeq" id="WP_013323558.1">
    <property type="nucleotide sequence ID" value="NC_014501.1"/>
</dbReference>
<evidence type="ECO:0000259" key="1">
    <source>
        <dbReference type="Pfam" id="PF05419"/>
    </source>
</evidence>
<organism evidence="2 3">
    <name type="scientific">Gloeothece verrucosa (strain PCC 7822)</name>
    <name type="common">Cyanothece sp. (strain PCC 7822)</name>
    <dbReference type="NCBI Taxonomy" id="497965"/>
    <lineage>
        <taxon>Bacteria</taxon>
        <taxon>Bacillati</taxon>
        <taxon>Cyanobacteriota</taxon>
        <taxon>Cyanophyceae</taxon>
        <taxon>Oscillatoriophycideae</taxon>
        <taxon>Chroococcales</taxon>
        <taxon>Aphanothecaceae</taxon>
        <taxon>Gloeothece</taxon>
        <taxon>Gloeothece verrucosa</taxon>
    </lineage>
</organism>
<dbReference type="Proteomes" id="UP000008206">
    <property type="component" value="Chromosome"/>
</dbReference>
<proteinExistence type="predicted"/>
<dbReference type="EMBL" id="CP002198">
    <property type="protein sequence ID" value="ADN15489.1"/>
    <property type="molecule type" value="Genomic_DNA"/>
</dbReference>
<accession>E0UFB8</accession>
<keyword evidence="3" id="KW-1185">Reference proteome</keyword>
<dbReference type="PANTHER" id="PTHR34800:SF1">
    <property type="entry name" value="TETRAPYRROLE-BINDING PROTEIN, CHLOROPLASTIC"/>
    <property type="match status" value="1"/>
</dbReference>
<dbReference type="PANTHER" id="PTHR34800">
    <property type="entry name" value="TETRAPYRROLE-BINDING PROTEIN, CHLOROPLASTIC"/>
    <property type="match status" value="1"/>
</dbReference>
<dbReference type="InterPro" id="IPR037215">
    <property type="entry name" value="GUN4-like_sf"/>
</dbReference>
<dbReference type="STRING" id="497965.Cyan7822_3547"/>
<dbReference type="GO" id="GO:0046906">
    <property type="term" value="F:tetrapyrrole binding"/>
    <property type="evidence" value="ECO:0007669"/>
    <property type="project" value="TreeGrafter"/>
</dbReference>
<evidence type="ECO:0000313" key="2">
    <source>
        <dbReference type="EMBL" id="ADN15489.1"/>
    </source>
</evidence>
<reference evidence="3" key="1">
    <citation type="journal article" date="2011" name="MBio">
        <title>Novel metabolic attributes of the genus Cyanothece, comprising a group of unicellular nitrogen-fixing Cyanobacteria.</title>
        <authorList>
            <person name="Bandyopadhyay A."/>
            <person name="Elvitigala T."/>
            <person name="Welsh E."/>
            <person name="Stockel J."/>
            <person name="Liberton M."/>
            <person name="Min H."/>
            <person name="Sherman L.A."/>
            <person name="Pakrasi H.B."/>
        </authorList>
    </citation>
    <scope>NUCLEOTIDE SEQUENCE [LARGE SCALE GENOMIC DNA]</scope>
    <source>
        <strain evidence="3">PCC 7822</strain>
    </source>
</reference>
<sequence length="158" mass="18423">MSKYLPMTPKVSYSVLRQLLEAGRWKEADQETALLMLKIADKLAEKYLTEEDIKNLPAEDLCIINRLWIDYSKAHFGLSIQKDIFQNLGGTAVYNEFIWKKFCDSVGWRNQGKWLYYNQLNFNLKAPRGHLPQLGCLGEGHWGSRLRQWSSLICRPEL</sequence>
<dbReference type="eggNOG" id="COG0515">
    <property type="taxonomic scope" value="Bacteria"/>
</dbReference>
<feature type="domain" description="GUN4-like" evidence="1">
    <location>
        <begin position="10"/>
        <end position="141"/>
    </location>
</feature>
<dbReference type="Gene3D" id="1.25.40.620">
    <property type="match status" value="1"/>
</dbReference>
<evidence type="ECO:0000313" key="3">
    <source>
        <dbReference type="Proteomes" id="UP000008206"/>
    </source>
</evidence>
<dbReference type="AlphaFoldDB" id="E0UFB8"/>